<evidence type="ECO:0000313" key="3">
    <source>
        <dbReference type="Proteomes" id="UP000315540"/>
    </source>
</evidence>
<name>A0A504JQB2_9FLAO</name>
<evidence type="ECO:0000259" key="1">
    <source>
        <dbReference type="Pfam" id="PF13568"/>
    </source>
</evidence>
<sequence>MIKKFLIFGSLVFCMLSASYGQQDEEPLYTRAGFKFGLNYSNITGDTEDTDARVRMHLGAVIEFPITQRIYIQPELLYSAQGYKIEEERGENKISLNYLSLPIITKLFFTPRFGLETGPQFSNLANVSESFDNSPDEFFDSFSDFDFSWVFGIEYKAESGVFIQARYNLGLSNLSEIDMITDNNTVIQISAGYLFKTKNNRRINNQFEE</sequence>
<reference evidence="2 3" key="1">
    <citation type="submission" date="2019-06" db="EMBL/GenBank/DDBJ databases">
        <authorList>
            <person name="Meng X."/>
        </authorList>
    </citation>
    <scope>NUCLEOTIDE SEQUENCE [LARGE SCALE GENOMIC DNA]</scope>
    <source>
        <strain evidence="2 3">M625</strain>
    </source>
</reference>
<comment type="caution">
    <text evidence="2">The sequence shown here is derived from an EMBL/GenBank/DDBJ whole genome shotgun (WGS) entry which is preliminary data.</text>
</comment>
<protein>
    <submittedName>
        <fullName evidence="2">PorT family protein</fullName>
    </submittedName>
</protein>
<keyword evidence="3" id="KW-1185">Reference proteome</keyword>
<dbReference type="EMBL" id="VFWZ01000001">
    <property type="protein sequence ID" value="TPN88981.1"/>
    <property type="molecule type" value="Genomic_DNA"/>
</dbReference>
<gene>
    <name evidence="2" type="ORF">FHK87_01815</name>
</gene>
<proteinExistence type="predicted"/>
<dbReference type="Proteomes" id="UP000315540">
    <property type="component" value="Unassembled WGS sequence"/>
</dbReference>
<organism evidence="2 3">
    <name type="scientific">Aquimarina algicola</name>
    <dbReference type="NCBI Taxonomy" id="2589995"/>
    <lineage>
        <taxon>Bacteria</taxon>
        <taxon>Pseudomonadati</taxon>
        <taxon>Bacteroidota</taxon>
        <taxon>Flavobacteriia</taxon>
        <taxon>Flavobacteriales</taxon>
        <taxon>Flavobacteriaceae</taxon>
        <taxon>Aquimarina</taxon>
    </lineage>
</organism>
<dbReference type="InterPro" id="IPR025665">
    <property type="entry name" value="Beta-barrel_OMP_2"/>
</dbReference>
<feature type="domain" description="Outer membrane protein beta-barrel" evidence="1">
    <location>
        <begin position="23"/>
        <end position="175"/>
    </location>
</feature>
<evidence type="ECO:0000313" key="2">
    <source>
        <dbReference type="EMBL" id="TPN88981.1"/>
    </source>
</evidence>
<dbReference type="OrthoDB" id="1160354at2"/>
<accession>A0A504JQB2</accession>
<dbReference type="RefSeq" id="WP_140589087.1">
    <property type="nucleotide sequence ID" value="NZ_VFWZ01000001.1"/>
</dbReference>
<dbReference type="Pfam" id="PF13568">
    <property type="entry name" value="OMP_b-brl_2"/>
    <property type="match status" value="1"/>
</dbReference>
<dbReference type="AlphaFoldDB" id="A0A504JQB2"/>